<accession>A0A9N8MQ84</accession>
<keyword evidence="2 4" id="KW-0378">Hydrolase</keyword>
<dbReference type="Gene3D" id="3.30.1240.10">
    <property type="match status" value="1"/>
</dbReference>
<dbReference type="InterPro" id="IPR036412">
    <property type="entry name" value="HAD-like_sf"/>
</dbReference>
<keyword evidence="5" id="KW-1185">Reference proteome</keyword>
<dbReference type="RefSeq" id="WP_201078569.1">
    <property type="nucleotide sequence ID" value="NZ_CAJNAS010000006.1"/>
</dbReference>
<sequence>MSSQLLRSRESSEPWRAVVIDLDGTLLDDRGMISDYSIKILELLHRRNMMIIIATGRLDEDARRVLQKLSFAPTVLSCNGALVKTGPQHSPVFEQTLAPALSGKILRFTRRLPLHVTLFSRAGWHSLTPNPDFTGYIASSGLTCHYHDERTLHNIAPFKILLHGDANTTDTALVALRERFGAVSESSKSSPKTIDIVSRNLSKMTAAKRFLASQHISLTQTIALGDAMNDMELLRSVGHGVLMGNAMTELQCHLPNLPQALPNYRDGVAHYLEQLLALSKELAIAD</sequence>
<dbReference type="EMBL" id="CAJNAS010000006">
    <property type="protein sequence ID" value="CAE6886271.1"/>
    <property type="molecule type" value="Genomic_DNA"/>
</dbReference>
<evidence type="ECO:0000256" key="1">
    <source>
        <dbReference type="ARBA" id="ARBA00001946"/>
    </source>
</evidence>
<evidence type="ECO:0000256" key="2">
    <source>
        <dbReference type="ARBA" id="ARBA00022801"/>
    </source>
</evidence>
<dbReference type="GO" id="GO:0016787">
    <property type="term" value="F:hydrolase activity"/>
    <property type="evidence" value="ECO:0007669"/>
    <property type="project" value="UniProtKB-KW"/>
</dbReference>
<dbReference type="Proteomes" id="UP000675121">
    <property type="component" value="Unassembled WGS sequence"/>
</dbReference>
<evidence type="ECO:0000313" key="4">
    <source>
        <dbReference type="EMBL" id="CAE6886271.1"/>
    </source>
</evidence>
<evidence type="ECO:0000313" key="5">
    <source>
        <dbReference type="Proteomes" id="UP000675121"/>
    </source>
</evidence>
<dbReference type="AlphaFoldDB" id="A0A9N8MQ84"/>
<keyword evidence="3" id="KW-0460">Magnesium</keyword>
<dbReference type="SUPFAM" id="SSF56784">
    <property type="entry name" value="HAD-like"/>
    <property type="match status" value="1"/>
</dbReference>
<name>A0A9N8MQ84_9BURK</name>
<dbReference type="PANTHER" id="PTHR47267">
    <property type="match status" value="1"/>
</dbReference>
<dbReference type="Gene3D" id="3.40.50.1000">
    <property type="entry name" value="HAD superfamily/HAD-like"/>
    <property type="match status" value="1"/>
</dbReference>
<dbReference type="Pfam" id="PF08282">
    <property type="entry name" value="Hydrolase_3"/>
    <property type="match status" value="1"/>
</dbReference>
<comment type="caution">
    <text evidence="4">The sequence shown here is derived from an EMBL/GenBank/DDBJ whole genome shotgun (WGS) entry which is preliminary data.</text>
</comment>
<dbReference type="EC" id="3.6.1.-" evidence="4"/>
<organism evidence="4 5">
    <name type="scientific">Paraburkholderia domus</name>
    <dbReference type="NCBI Taxonomy" id="2793075"/>
    <lineage>
        <taxon>Bacteria</taxon>
        <taxon>Pseudomonadati</taxon>
        <taxon>Pseudomonadota</taxon>
        <taxon>Betaproteobacteria</taxon>
        <taxon>Burkholderiales</taxon>
        <taxon>Burkholderiaceae</taxon>
        <taxon>Paraburkholderia</taxon>
    </lineage>
</organism>
<comment type="cofactor">
    <cofactor evidence="1">
        <name>Mg(2+)</name>
        <dbReference type="ChEBI" id="CHEBI:18420"/>
    </cofactor>
</comment>
<proteinExistence type="predicted"/>
<gene>
    <name evidence="4" type="primary">cof</name>
    <name evidence="4" type="ORF">R70211_02428</name>
</gene>
<protein>
    <submittedName>
        <fullName evidence="4">HMP-PP phosphatase</fullName>
        <ecNumber evidence="4">3.6.1.-</ecNumber>
    </submittedName>
</protein>
<dbReference type="InterPro" id="IPR023214">
    <property type="entry name" value="HAD_sf"/>
</dbReference>
<dbReference type="PROSITE" id="PS01229">
    <property type="entry name" value="COF_2"/>
    <property type="match status" value="1"/>
</dbReference>
<dbReference type="PANTHER" id="PTHR47267:SF4">
    <property type="entry name" value="PYRIDOXAL PHOSPHATE PHOSPHATASE YIGL"/>
    <property type="match status" value="1"/>
</dbReference>
<evidence type="ECO:0000256" key="3">
    <source>
        <dbReference type="ARBA" id="ARBA00022842"/>
    </source>
</evidence>
<reference evidence="4" key="1">
    <citation type="submission" date="2021-02" db="EMBL/GenBank/DDBJ databases">
        <authorList>
            <person name="Vanwijnsberghe S."/>
        </authorList>
    </citation>
    <scope>NUCLEOTIDE SEQUENCE</scope>
    <source>
        <strain evidence="4">R-70211</strain>
    </source>
</reference>